<comment type="caution">
    <text evidence="2">The sequence shown here is derived from an EMBL/GenBank/DDBJ whole genome shotgun (WGS) entry which is preliminary data.</text>
</comment>
<protein>
    <submittedName>
        <fullName evidence="2">Uncharacterized protein</fullName>
    </submittedName>
</protein>
<dbReference type="RefSeq" id="WP_238278087.1">
    <property type="nucleotide sequence ID" value="NZ_BPQL01000029.1"/>
</dbReference>
<evidence type="ECO:0000313" key="3">
    <source>
        <dbReference type="Proteomes" id="UP001549145"/>
    </source>
</evidence>
<reference evidence="2 3" key="1">
    <citation type="submission" date="2024-06" db="EMBL/GenBank/DDBJ databases">
        <title>Genomic Encyclopedia of Type Strains, Phase IV (KMG-IV): sequencing the most valuable type-strain genomes for metagenomic binning, comparative biology and taxonomic classification.</title>
        <authorList>
            <person name="Goeker M."/>
        </authorList>
    </citation>
    <scope>NUCLEOTIDE SEQUENCE [LARGE SCALE GENOMIC DNA]</scope>
    <source>
        <strain evidence="2 3">DSM 21331</strain>
    </source>
</reference>
<sequence>MADQKPYQPSEAEDLFPEPEKGDFLAPMAMPSPGLMMGESMAIIVFTTVEDQRIGVPMSHQALSDLHQTVGEALRMLQAPEGGSVQ</sequence>
<organism evidence="2 3">
    <name type="scientific">Methylobacterium goesingense</name>
    <dbReference type="NCBI Taxonomy" id="243690"/>
    <lineage>
        <taxon>Bacteria</taxon>
        <taxon>Pseudomonadati</taxon>
        <taxon>Pseudomonadota</taxon>
        <taxon>Alphaproteobacteria</taxon>
        <taxon>Hyphomicrobiales</taxon>
        <taxon>Methylobacteriaceae</taxon>
        <taxon>Methylobacterium</taxon>
    </lineage>
</organism>
<name>A0ABV2L3F5_9HYPH</name>
<dbReference type="EMBL" id="JBEPMM010000004">
    <property type="protein sequence ID" value="MET3692361.1"/>
    <property type="molecule type" value="Genomic_DNA"/>
</dbReference>
<gene>
    <name evidence="2" type="ORF">ABID43_001897</name>
</gene>
<proteinExistence type="predicted"/>
<feature type="region of interest" description="Disordered" evidence="1">
    <location>
        <begin position="1"/>
        <end position="28"/>
    </location>
</feature>
<keyword evidence="3" id="KW-1185">Reference proteome</keyword>
<evidence type="ECO:0000313" key="2">
    <source>
        <dbReference type="EMBL" id="MET3692361.1"/>
    </source>
</evidence>
<dbReference type="Proteomes" id="UP001549145">
    <property type="component" value="Unassembled WGS sequence"/>
</dbReference>
<evidence type="ECO:0000256" key="1">
    <source>
        <dbReference type="SAM" id="MobiDB-lite"/>
    </source>
</evidence>
<accession>A0ABV2L3F5</accession>